<evidence type="ECO:0000313" key="1">
    <source>
        <dbReference type="EMBL" id="GAA4325933.1"/>
    </source>
</evidence>
<organism evidence="1 2">
    <name type="scientific">Pigmentiphaga soli</name>
    <dbReference type="NCBI Taxonomy" id="1007095"/>
    <lineage>
        <taxon>Bacteria</taxon>
        <taxon>Pseudomonadati</taxon>
        <taxon>Pseudomonadota</taxon>
        <taxon>Betaproteobacteria</taxon>
        <taxon>Burkholderiales</taxon>
        <taxon>Alcaligenaceae</taxon>
        <taxon>Pigmentiphaga</taxon>
    </lineage>
</organism>
<dbReference type="SUPFAM" id="SSF47240">
    <property type="entry name" value="Ferritin-like"/>
    <property type="match status" value="1"/>
</dbReference>
<dbReference type="CDD" id="cd00657">
    <property type="entry name" value="Ferritin_like"/>
    <property type="match status" value="1"/>
</dbReference>
<dbReference type="EMBL" id="BAABFO010000003">
    <property type="protein sequence ID" value="GAA4325933.1"/>
    <property type="molecule type" value="Genomic_DNA"/>
</dbReference>
<accession>A0ABP8GK87</accession>
<dbReference type="RefSeq" id="WP_345246720.1">
    <property type="nucleotide sequence ID" value="NZ_BAABFO010000003.1"/>
</dbReference>
<comment type="caution">
    <text evidence="1">The sequence shown here is derived from an EMBL/GenBank/DDBJ whole genome shotgun (WGS) entry which is preliminary data.</text>
</comment>
<reference evidence="2" key="1">
    <citation type="journal article" date="2019" name="Int. J. Syst. Evol. Microbiol.">
        <title>The Global Catalogue of Microorganisms (GCM) 10K type strain sequencing project: providing services to taxonomists for standard genome sequencing and annotation.</title>
        <authorList>
            <consortium name="The Broad Institute Genomics Platform"/>
            <consortium name="The Broad Institute Genome Sequencing Center for Infectious Disease"/>
            <person name="Wu L."/>
            <person name="Ma J."/>
        </authorList>
    </citation>
    <scope>NUCLEOTIDE SEQUENCE [LARGE SCALE GENOMIC DNA]</scope>
    <source>
        <strain evidence="2">JCM 17666</strain>
    </source>
</reference>
<evidence type="ECO:0000313" key="2">
    <source>
        <dbReference type="Proteomes" id="UP001501671"/>
    </source>
</evidence>
<dbReference type="InterPro" id="IPR012347">
    <property type="entry name" value="Ferritin-like"/>
</dbReference>
<proteinExistence type="predicted"/>
<dbReference type="Gene3D" id="1.20.1260.10">
    <property type="match status" value="1"/>
</dbReference>
<protein>
    <recommendedName>
        <fullName evidence="3">Ferritin-like domain-containing protein</fullName>
    </recommendedName>
</protein>
<name>A0ABP8GK87_9BURK</name>
<evidence type="ECO:0008006" key="3">
    <source>
        <dbReference type="Google" id="ProtNLM"/>
    </source>
</evidence>
<dbReference type="InterPro" id="IPR009078">
    <property type="entry name" value="Ferritin-like_SF"/>
</dbReference>
<gene>
    <name evidence="1" type="ORF">GCM10023144_08780</name>
</gene>
<sequence length="241" mass="26065">MEDESKLGMNHTGMQMAPIEGPRAVAFAREMPVDVLAGRDAFAMERTAYIEVADRIGSVPVPGTVKGMMQTALGKITGKAPEVLVDKLGQRLAFERTGTRLYEALITKVEAAELGRTKDMCRDLHRICSEEGQHVLLLKRAMESIGADPTAQTPCADTSAVASMGILQVITDPRTTINQCLDAILTAELTDNAGWELLIAVARQTGHGAMADSFDAALEEESEHLAMVRNWLASRVLEEAT</sequence>
<dbReference type="Proteomes" id="UP001501671">
    <property type="component" value="Unassembled WGS sequence"/>
</dbReference>
<keyword evidence="2" id="KW-1185">Reference proteome</keyword>